<evidence type="ECO:0000256" key="3">
    <source>
        <dbReference type="ARBA" id="ARBA00009400"/>
    </source>
</evidence>
<dbReference type="GO" id="GO:0005737">
    <property type="term" value="C:cytoplasm"/>
    <property type="evidence" value="ECO:0007669"/>
    <property type="project" value="TreeGrafter"/>
</dbReference>
<evidence type="ECO:0000256" key="9">
    <source>
        <dbReference type="ARBA" id="ARBA00033102"/>
    </source>
</evidence>
<evidence type="ECO:0000256" key="2">
    <source>
        <dbReference type="ARBA" id="ARBA00004893"/>
    </source>
</evidence>
<evidence type="ECO:0000256" key="12">
    <source>
        <dbReference type="PIRNR" id="PIRNR006250"/>
    </source>
</evidence>
<keyword evidence="7 12" id="KW-0328">Glycosyltransferase</keyword>
<evidence type="ECO:0000256" key="6">
    <source>
        <dbReference type="ARBA" id="ARBA00022642"/>
    </source>
</evidence>
<keyword evidence="6" id="KW-0662">Pyridine nucleotide biosynthesis</keyword>
<dbReference type="Gene3D" id="3.90.1170.20">
    <property type="entry name" value="Quinolinate phosphoribosyl transferase, N-terminal domain"/>
    <property type="match status" value="1"/>
</dbReference>
<feature type="domain" description="Quinolinate phosphoribosyl transferase C-terminal" evidence="13">
    <location>
        <begin position="114"/>
        <end position="277"/>
    </location>
</feature>
<comment type="similarity">
    <text evidence="3 12">Belongs to the NadC/ModD family.</text>
</comment>
<keyword evidence="16" id="KW-1185">Reference proteome</keyword>
<dbReference type="InterPro" id="IPR004393">
    <property type="entry name" value="NadC"/>
</dbReference>
<dbReference type="CDD" id="cd01572">
    <property type="entry name" value="QPRTase"/>
    <property type="match status" value="1"/>
</dbReference>
<comment type="pathway">
    <text evidence="2">Cofactor biosynthesis; NAD(+) biosynthesis; nicotinate D-ribonucleotide from quinolinate: step 1/1.</text>
</comment>
<evidence type="ECO:0000256" key="4">
    <source>
        <dbReference type="ARBA" id="ARBA00011218"/>
    </source>
</evidence>
<dbReference type="PIRSF" id="PIRSF006250">
    <property type="entry name" value="NadC_ModD"/>
    <property type="match status" value="1"/>
</dbReference>
<dbReference type="Gene3D" id="3.20.20.70">
    <property type="entry name" value="Aldolase class I"/>
    <property type="match status" value="1"/>
</dbReference>
<comment type="catalytic activity">
    <reaction evidence="10">
        <text>nicotinate beta-D-ribonucleotide + CO2 + diphosphate = quinolinate + 5-phospho-alpha-D-ribose 1-diphosphate + 2 H(+)</text>
        <dbReference type="Rhea" id="RHEA:12733"/>
        <dbReference type="ChEBI" id="CHEBI:15378"/>
        <dbReference type="ChEBI" id="CHEBI:16526"/>
        <dbReference type="ChEBI" id="CHEBI:29959"/>
        <dbReference type="ChEBI" id="CHEBI:33019"/>
        <dbReference type="ChEBI" id="CHEBI:57502"/>
        <dbReference type="ChEBI" id="CHEBI:58017"/>
        <dbReference type="EC" id="2.4.2.19"/>
    </reaction>
</comment>
<dbReference type="EMBL" id="NDXW01000001">
    <property type="protein sequence ID" value="RDH45405.1"/>
    <property type="molecule type" value="Genomic_DNA"/>
</dbReference>
<evidence type="ECO:0000256" key="8">
    <source>
        <dbReference type="ARBA" id="ARBA00022679"/>
    </source>
</evidence>
<dbReference type="UniPathway" id="UPA00253">
    <property type="reaction ID" value="UER00331"/>
</dbReference>
<dbReference type="PANTHER" id="PTHR32179:SF3">
    <property type="entry name" value="NICOTINATE-NUCLEOTIDE PYROPHOSPHORYLASE [CARBOXYLATING]"/>
    <property type="match status" value="1"/>
</dbReference>
<dbReference type="Pfam" id="PF02749">
    <property type="entry name" value="QRPTase_N"/>
    <property type="match status" value="1"/>
</dbReference>
<organism evidence="15 16">
    <name type="scientific">Zooshikella ganghwensis</name>
    <dbReference type="NCBI Taxonomy" id="202772"/>
    <lineage>
        <taxon>Bacteria</taxon>
        <taxon>Pseudomonadati</taxon>
        <taxon>Pseudomonadota</taxon>
        <taxon>Gammaproteobacteria</taxon>
        <taxon>Oceanospirillales</taxon>
        <taxon>Zooshikellaceae</taxon>
        <taxon>Zooshikella</taxon>
    </lineage>
</organism>
<dbReference type="FunFam" id="3.20.20.70:FF:000030">
    <property type="entry name" value="Nicotinate-nucleotide pyrophosphorylase, carboxylating"/>
    <property type="match status" value="1"/>
</dbReference>
<dbReference type="NCBIfam" id="TIGR00078">
    <property type="entry name" value="nadC"/>
    <property type="match status" value="1"/>
</dbReference>
<name>A0A4P9VPI4_9GAMM</name>
<dbReference type="InterPro" id="IPR022412">
    <property type="entry name" value="Quinolinate_PRibosylTrfase_N"/>
</dbReference>
<dbReference type="AlphaFoldDB" id="A0A4P9VPI4"/>
<dbReference type="GO" id="GO:0034213">
    <property type="term" value="P:quinolinate catabolic process"/>
    <property type="evidence" value="ECO:0007669"/>
    <property type="project" value="TreeGrafter"/>
</dbReference>
<dbReference type="InterPro" id="IPR037128">
    <property type="entry name" value="Quinolinate_PRibosylTase_N_sf"/>
</dbReference>
<reference evidence="15 16" key="1">
    <citation type="submission" date="2017-04" db="EMBL/GenBank/DDBJ databases">
        <title>Draft genome sequence of Zooshikella ganghwensis VG4 isolated from Red Sea sediments.</title>
        <authorList>
            <person name="Rehman Z."/>
            <person name="Alam I."/>
            <person name="Kamau A."/>
            <person name="Bajic V."/>
            <person name="Leiknes T."/>
        </authorList>
    </citation>
    <scope>NUCLEOTIDE SEQUENCE [LARGE SCALE GENOMIC DNA]</scope>
    <source>
        <strain evidence="15 16">VG4</strain>
    </source>
</reference>
<dbReference type="EC" id="2.4.2.19" evidence="5"/>
<dbReference type="InterPro" id="IPR027277">
    <property type="entry name" value="NadC/ModD"/>
</dbReference>
<keyword evidence="8 12" id="KW-0808">Transferase</keyword>
<dbReference type="Pfam" id="PF01729">
    <property type="entry name" value="QRPTase_C"/>
    <property type="match status" value="1"/>
</dbReference>
<dbReference type="InterPro" id="IPR036068">
    <property type="entry name" value="Nicotinate_pribotase-like_C"/>
</dbReference>
<accession>A0A4P9VPI4</accession>
<dbReference type="Proteomes" id="UP000257039">
    <property type="component" value="Unassembled WGS sequence"/>
</dbReference>
<dbReference type="GO" id="GO:0004514">
    <property type="term" value="F:nicotinate-nucleotide diphosphorylase (carboxylating) activity"/>
    <property type="evidence" value="ECO:0007669"/>
    <property type="project" value="UniProtKB-EC"/>
</dbReference>
<dbReference type="RefSeq" id="WP_094788371.1">
    <property type="nucleotide sequence ID" value="NZ_NDXW01000001.1"/>
</dbReference>
<dbReference type="SUPFAM" id="SSF54675">
    <property type="entry name" value="Nicotinate/Quinolinate PRTase N-terminal domain-like"/>
    <property type="match status" value="1"/>
</dbReference>
<dbReference type="SUPFAM" id="SSF51690">
    <property type="entry name" value="Nicotinate/Quinolinate PRTase C-terminal domain-like"/>
    <property type="match status" value="1"/>
</dbReference>
<evidence type="ECO:0000259" key="14">
    <source>
        <dbReference type="Pfam" id="PF02749"/>
    </source>
</evidence>
<evidence type="ECO:0000256" key="11">
    <source>
        <dbReference type="ARBA" id="ARBA00069173"/>
    </source>
</evidence>
<evidence type="ECO:0000256" key="10">
    <source>
        <dbReference type="ARBA" id="ARBA00047445"/>
    </source>
</evidence>
<gene>
    <name evidence="15" type="ORF">B9G39_19200</name>
</gene>
<comment type="function">
    <text evidence="1">Involved in the catabolism of quinolinic acid (QA).</text>
</comment>
<dbReference type="PANTHER" id="PTHR32179">
    <property type="entry name" value="NICOTINATE-NUCLEOTIDE PYROPHOSPHORYLASE [CARBOXYLATING]"/>
    <property type="match status" value="1"/>
</dbReference>
<evidence type="ECO:0000256" key="5">
    <source>
        <dbReference type="ARBA" id="ARBA00011944"/>
    </source>
</evidence>
<comment type="caution">
    <text evidence="15">The sequence shown here is derived from an EMBL/GenBank/DDBJ whole genome shotgun (WGS) entry which is preliminary data.</text>
</comment>
<evidence type="ECO:0000256" key="7">
    <source>
        <dbReference type="ARBA" id="ARBA00022676"/>
    </source>
</evidence>
<comment type="subunit">
    <text evidence="4">Hexamer formed by 3 homodimers.</text>
</comment>
<evidence type="ECO:0000259" key="13">
    <source>
        <dbReference type="Pfam" id="PF01729"/>
    </source>
</evidence>
<dbReference type="FunFam" id="3.90.1170.20:FF:000001">
    <property type="entry name" value="Nicotinate-nucleotide diphosphorylase (Carboxylating)"/>
    <property type="match status" value="1"/>
</dbReference>
<evidence type="ECO:0000313" key="15">
    <source>
        <dbReference type="EMBL" id="RDH45405.1"/>
    </source>
</evidence>
<feature type="domain" description="Quinolinate phosphoribosyl transferase N-terminal" evidence="14">
    <location>
        <begin position="27"/>
        <end position="111"/>
    </location>
</feature>
<dbReference type="GO" id="GO:0009435">
    <property type="term" value="P:NAD+ biosynthetic process"/>
    <property type="evidence" value="ECO:0007669"/>
    <property type="project" value="UniProtKB-UniPathway"/>
</dbReference>
<dbReference type="InterPro" id="IPR013785">
    <property type="entry name" value="Aldolase_TIM"/>
</dbReference>
<proteinExistence type="inferred from homology"/>
<dbReference type="InterPro" id="IPR002638">
    <property type="entry name" value="Quinolinate_PRibosylTrfase_C"/>
</dbReference>
<evidence type="ECO:0000256" key="1">
    <source>
        <dbReference type="ARBA" id="ARBA00003237"/>
    </source>
</evidence>
<protein>
    <recommendedName>
        <fullName evidence="11">Probable nicotinate-nucleotide pyrophosphorylase [carboxylating]</fullName>
        <ecNumber evidence="5">2.4.2.19</ecNumber>
    </recommendedName>
    <alternativeName>
        <fullName evidence="9">Quinolinate phosphoribosyltransferase [decarboxylating]</fullName>
    </alternativeName>
</protein>
<evidence type="ECO:0000313" key="16">
    <source>
        <dbReference type="Proteomes" id="UP000257039"/>
    </source>
</evidence>
<sequence length="279" mass="30303">MYSNQQLQDSIDQITTFALAEDIGNGDITANLIPADENATATIISREDAVICGRPWVDATFHKVDSTINTHWQVNEGEHVTPNQLLLTVSGPARSLLTAERTALNFLQTLSGTATRCSHYAKLVAHTEVKLLDTRKTLPGLRLAQKYAVAQGGCFNHRIGLYDAFLIKENHIAACGGISAAIKNAQALNLGKNIEVEVENLDELHEALSAKADIIMLDNFSISDLQQAVSINKKQAKLEASGNVSKETIINIAETGVDYISIGDLTKSCQAIDLSMRFQ</sequence>